<dbReference type="Proteomes" id="UP000718821">
    <property type="component" value="Unassembled WGS sequence"/>
</dbReference>
<dbReference type="InterPro" id="IPR001640">
    <property type="entry name" value="Lgt"/>
</dbReference>
<feature type="transmembrane region" description="Helical" evidence="7">
    <location>
        <begin position="195"/>
        <end position="214"/>
    </location>
</feature>
<evidence type="ECO:0000256" key="6">
    <source>
        <dbReference type="ARBA" id="ARBA00023136"/>
    </source>
</evidence>
<dbReference type="GO" id="GO:0008961">
    <property type="term" value="F:phosphatidylglycerol-prolipoprotein diacylglyceryl transferase activity"/>
    <property type="evidence" value="ECO:0007669"/>
    <property type="project" value="InterPro"/>
</dbReference>
<keyword evidence="2" id="KW-1003">Cell membrane</keyword>
<protein>
    <submittedName>
        <fullName evidence="8">Prolipoprotein diacylglyceryl transferase</fullName>
    </submittedName>
</protein>
<feature type="transmembrane region" description="Helical" evidence="7">
    <location>
        <begin position="94"/>
        <end position="115"/>
    </location>
</feature>
<name>A0A938WZK6_9BIFI</name>
<comment type="similarity">
    <text evidence="1">Belongs to the Lgt family.</text>
</comment>
<dbReference type="RefSeq" id="WP_204469520.1">
    <property type="nucleotide sequence ID" value="NZ_JACLYU010000018.1"/>
</dbReference>
<comment type="caution">
    <text evidence="8">The sequence shown here is derived from an EMBL/GenBank/DDBJ whole genome shotgun (WGS) entry which is preliminary data.</text>
</comment>
<dbReference type="AlphaFoldDB" id="A0A938WZK6"/>
<proteinExistence type="inferred from homology"/>
<keyword evidence="6 7" id="KW-0472">Membrane</keyword>
<evidence type="ECO:0000256" key="5">
    <source>
        <dbReference type="ARBA" id="ARBA00022989"/>
    </source>
</evidence>
<feature type="transmembrane region" description="Helical" evidence="7">
    <location>
        <begin position="44"/>
        <end position="64"/>
    </location>
</feature>
<reference evidence="8" key="2">
    <citation type="journal article" date="2021" name="Sci. Rep.">
        <title>The distribution of antibiotic resistance genes in chicken gut microbiota commensals.</title>
        <authorList>
            <person name="Juricova H."/>
            <person name="Matiasovicova J."/>
            <person name="Kubasova T."/>
            <person name="Cejkova D."/>
            <person name="Rychlik I."/>
        </authorList>
    </citation>
    <scope>NUCLEOTIDE SEQUENCE</scope>
    <source>
        <strain evidence="8">An836</strain>
    </source>
</reference>
<feature type="transmembrane region" description="Helical" evidence="7">
    <location>
        <begin position="12"/>
        <end position="32"/>
    </location>
</feature>
<keyword evidence="9" id="KW-1185">Reference proteome</keyword>
<evidence type="ECO:0000313" key="9">
    <source>
        <dbReference type="Proteomes" id="UP000718821"/>
    </source>
</evidence>
<evidence type="ECO:0000256" key="1">
    <source>
        <dbReference type="ARBA" id="ARBA00007150"/>
    </source>
</evidence>
<dbReference type="PANTHER" id="PTHR30589">
    <property type="entry name" value="PROLIPOPROTEIN DIACYLGLYCERYL TRANSFERASE"/>
    <property type="match status" value="1"/>
</dbReference>
<keyword evidence="3 8" id="KW-0808">Transferase</keyword>
<sequence>MLPFVTVLGRTLPMYGVMCVAGMAAALLYVVWRAPRFHLSRDDAAYLTMGIVLGAVAGAKLLYILTQVPAIVGDLGLLAADSALFVRRYVSGGFVFYGGVAGGLAGGWIMCRVFGWRPADFVPLLAPAVPLAHAFGRIGCFCVGCCHGKEAPWGIAFTHAIAAPNGVPLIPVQLIEAGAEAVIFVILAVATARGLAGWSPLALFLALYAPVRFLDEFWRGDMVRGVEAGLSTSQWISLAAMAGVLAYALRALARRRAHAGR</sequence>
<evidence type="ECO:0000256" key="4">
    <source>
        <dbReference type="ARBA" id="ARBA00022692"/>
    </source>
</evidence>
<keyword evidence="4 7" id="KW-0812">Transmembrane</keyword>
<dbReference type="Pfam" id="PF01790">
    <property type="entry name" value="LGT"/>
    <property type="match status" value="1"/>
</dbReference>
<dbReference type="GO" id="GO:0042158">
    <property type="term" value="P:lipoprotein biosynthetic process"/>
    <property type="evidence" value="ECO:0007669"/>
    <property type="project" value="InterPro"/>
</dbReference>
<evidence type="ECO:0000256" key="7">
    <source>
        <dbReference type="SAM" id="Phobius"/>
    </source>
</evidence>
<feature type="transmembrane region" description="Helical" evidence="7">
    <location>
        <begin position="234"/>
        <end position="253"/>
    </location>
</feature>
<evidence type="ECO:0000256" key="2">
    <source>
        <dbReference type="ARBA" id="ARBA00022475"/>
    </source>
</evidence>
<evidence type="ECO:0000256" key="3">
    <source>
        <dbReference type="ARBA" id="ARBA00022679"/>
    </source>
</evidence>
<organism evidence="8 9">
    <name type="scientific">Bifidobacterium pullorum subsp. saeculare</name>
    <dbReference type="NCBI Taxonomy" id="78257"/>
    <lineage>
        <taxon>Bacteria</taxon>
        <taxon>Bacillati</taxon>
        <taxon>Actinomycetota</taxon>
        <taxon>Actinomycetes</taxon>
        <taxon>Bifidobacteriales</taxon>
        <taxon>Bifidobacteriaceae</taxon>
        <taxon>Bifidobacterium</taxon>
    </lineage>
</organism>
<accession>A0A938WZK6</accession>
<keyword evidence="5 7" id="KW-1133">Transmembrane helix</keyword>
<dbReference type="PANTHER" id="PTHR30589:SF0">
    <property type="entry name" value="PHOSPHATIDYLGLYCEROL--PROLIPOPROTEIN DIACYLGLYCERYL TRANSFERASE"/>
    <property type="match status" value="1"/>
</dbReference>
<dbReference type="EMBL" id="JACLYU010000018">
    <property type="protein sequence ID" value="MBM6700199.1"/>
    <property type="molecule type" value="Genomic_DNA"/>
</dbReference>
<gene>
    <name evidence="8" type="ORF">H7U32_07830</name>
</gene>
<evidence type="ECO:0000313" key="8">
    <source>
        <dbReference type="EMBL" id="MBM6700199.1"/>
    </source>
</evidence>
<dbReference type="GO" id="GO:0005886">
    <property type="term" value="C:plasma membrane"/>
    <property type="evidence" value="ECO:0007669"/>
    <property type="project" value="InterPro"/>
</dbReference>
<reference evidence="8" key="1">
    <citation type="submission" date="2020-08" db="EMBL/GenBank/DDBJ databases">
        <authorList>
            <person name="Cejkova D."/>
            <person name="Kubasova T."/>
            <person name="Jahodarova E."/>
            <person name="Rychlik I."/>
        </authorList>
    </citation>
    <scope>NUCLEOTIDE SEQUENCE</scope>
    <source>
        <strain evidence="8">An836</strain>
    </source>
</reference>